<accession>A0ABV0U046</accession>
<name>A0ABV0U046_9TELE</name>
<evidence type="ECO:0000313" key="2">
    <source>
        <dbReference type="EMBL" id="MEQ2237233.1"/>
    </source>
</evidence>
<reference evidence="2 3" key="1">
    <citation type="submission" date="2021-06" db="EMBL/GenBank/DDBJ databases">
        <authorList>
            <person name="Palmer J.M."/>
        </authorList>
    </citation>
    <scope>NUCLEOTIDE SEQUENCE [LARGE SCALE GENOMIC DNA]</scope>
    <source>
        <strain evidence="3">if_2019</strain>
        <tissue evidence="2">Muscle</tissue>
    </source>
</reference>
<comment type="caution">
    <text evidence="2">The sequence shown here is derived from an EMBL/GenBank/DDBJ whole genome shotgun (WGS) entry which is preliminary data.</text>
</comment>
<keyword evidence="3" id="KW-1185">Reference proteome</keyword>
<organism evidence="2 3">
    <name type="scientific">Ilyodon furcidens</name>
    <name type="common">goldbreast splitfin</name>
    <dbReference type="NCBI Taxonomy" id="33524"/>
    <lineage>
        <taxon>Eukaryota</taxon>
        <taxon>Metazoa</taxon>
        <taxon>Chordata</taxon>
        <taxon>Craniata</taxon>
        <taxon>Vertebrata</taxon>
        <taxon>Euteleostomi</taxon>
        <taxon>Actinopterygii</taxon>
        <taxon>Neopterygii</taxon>
        <taxon>Teleostei</taxon>
        <taxon>Neoteleostei</taxon>
        <taxon>Acanthomorphata</taxon>
        <taxon>Ovalentaria</taxon>
        <taxon>Atherinomorphae</taxon>
        <taxon>Cyprinodontiformes</taxon>
        <taxon>Goodeidae</taxon>
        <taxon>Ilyodon</taxon>
    </lineage>
</organism>
<feature type="chain" id="PRO_5045649755" description="Secreted protein" evidence="1">
    <location>
        <begin position="29"/>
        <end position="153"/>
    </location>
</feature>
<evidence type="ECO:0000313" key="3">
    <source>
        <dbReference type="Proteomes" id="UP001482620"/>
    </source>
</evidence>
<evidence type="ECO:0008006" key="4">
    <source>
        <dbReference type="Google" id="ProtNLM"/>
    </source>
</evidence>
<dbReference type="EMBL" id="JAHRIQ010048581">
    <property type="protein sequence ID" value="MEQ2237233.1"/>
    <property type="molecule type" value="Genomic_DNA"/>
</dbReference>
<keyword evidence="1" id="KW-0732">Signal</keyword>
<protein>
    <recommendedName>
        <fullName evidence="4">Secreted protein</fullName>
    </recommendedName>
</protein>
<feature type="signal peptide" evidence="1">
    <location>
        <begin position="1"/>
        <end position="28"/>
    </location>
</feature>
<evidence type="ECO:0000256" key="1">
    <source>
        <dbReference type="SAM" id="SignalP"/>
    </source>
</evidence>
<gene>
    <name evidence="2" type="ORF">ILYODFUR_021184</name>
</gene>
<dbReference type="Proteomes" id="UP001482620">
    <property type="component" value="Unassembled WGS sequence"/>
</dbReference>
<sequence length="153" mass="17383">MMVFQTPKMKLLLYFLLVFLGMRPGSYLLSSRDKLSVFINKRSHFSSVRGQTGHVPVHTKENPGYPDCRLLFPVTPETAAAAVSIFLPFACHRCCGETALHQVCEQLLCLTSFHLAKQHFRLCIRAVPREPPHRQECRGKGTSEVETMAPFFF</sequence>
<proteinExistence type="predicted"/>